<evidence type="ECO:0000313" key="2">
    <source>
        <dbReference type="Proteomes" id="UP000242814"/>
    </source>
</evidence>
<comment type="caution">
    <text evidence="1">The sequence shown here is derived from an EMBL/GenBank/DDBJ whole genome shotgun (WGS) entry which is preliminary data.</text>
</comment>
<dbReference type="AlphaFoldDB" id="A0A1D2JA33"/>
<dbReference type="VEuPathDB" id="FungiDB:PABG_12231"/>
<organism evidence="1 2">
    <name type="scientific">Paracoccidioides brasiliensis</name>
    <dbReference type="NCBI Taxonomy" id="121759"/>
    <lineage>
        <taxon>Eukaryota</taxon>
        <taxon>Fungi</taxon>
        <taxon>Dikarya</taxon>
        <taxon>Ascomycota</taxon>
        <taxon>Pezizomycotina</taxon>
        <taxon>Eurotiomycetes</taxon>
        <taxon>Eurotiomycetidae</taxon>
        <taxon>Onygenales</taxon>
        <taxon>Ajellomycetaceae</taxon>
        <taxon>Paracoccidioides</taxon>
    </lineage>
</organism>
<name>A0A1D2JA33_PARBR</name>
<protein>
    <submittedName>
        <fullName evidence="1">Uncharacterized protein</fullName>
    </submittedName>
</protein>
<evidence type="ECO:0000313" key="1">
    <source>
        <dbReference type="EMBL" id="ODH22408.1"/>
    </source>
</evidence>
<proteinExistence type="predicted"/>
<dbReference type="EMBL" id="LZYO01000249">
    <property type="protein sequence ID" value="ODH22408.1"/>
    <property type="molecule type" value="Genomic_DNA"/>
</dbReference>
<gene>
    <name evidence="1" type="ORF">ACO22_05513</name>
</gene>
<dbReference type="Proteomes" id="UP000242814">
    <property type="component" value="Unassembled WGS sequence"/>
</dbReference>
<sequence>MASVTSDKALNKALPSGKAKLEESHKSIFREDVERALRRIGLKVSKFITFTGRCRFHVEEIGALRLETS</sequence>
<reference evidence="1 2" key="1">
    <citation type="submission" date="2016-06" db="EMBL/GenBank/DDBJ databases">
        <authorList>
            <person name="Kjaerup R.B."/>
            <person name="Dalgaard T.S."/>
            <person name="Juul-Madsen H.R."/>
        </authorList>
    </citation>
    <scope>NUCLEOTIDE SEQUENCE [LARGE SCALE GENOMIC DNA]</scope>
    <source>
        <strain evidence="1 2">Pb300</strain>
    </source>
</reference>
<accession>A0A1D2JA33</accession>